<dbReference type="eggNOG" id="COG4430">
    <property type="taxonomic scope" value="Bacteria"/>
</dbReference>
<dbReference type="RefSeq" id="WP_013453256.1">
    <property type="nucleotide sequence ID" value="NC_014759.1"/>
</dbReference>
<dbReference type="Proteomes" id="UP000008720">
    <property type="component" value="Chromosome"/>
</dbReference>
<protein>
    <recommendedName>
        <fullName evidence="1">YdhG-like domain-containing protein</fullName>
    </recommendedName>
</protein>
<dbReference type="KEGG" id="mtt:Ftrac_1110"/>
<feature type="domain" description="YdhG-like" evidence="1">
    <location>
        <begin position="7"/>
        <end position="103"/>
    </location>
</feature>
<gene>
    <name evidence="2" type="ordered locus">Ftrac_1110</name>
</gene>
<dbReference type="SUPFAM" id="SSF159888">
    <property type="entry name" value="YdhG-like"/>
    <property type="match status" value="1"/>
</dbReference>
<reference evidence="2 3" key="1">
    <citation type="journal article" date="2011" name="Stand. Genomic Sci.">
        <title>Complete genome sequence of Marivirga tractuosa type strain (H-43).</title>
        <authorList>
            <person name="Pagani I."/>
            <person name="Chertkov O."/>
            <person name="Lapidus A."/>
            <person name="Lucas S."/>
            <person name="Del Rio T.G."/>
            <person name="Tice H."/>
            <person name="Copeland A."/>
            <person name="Cheng J.F."/>
            <person name="Nolan M."/>
            <person name="Saunders E."/>
            <person name="Pitluck S."/>
            <person name="Held B."/>
            <person name="Goodwin L."/>
            <person name="Liolios K."/>
            <person name="Ovchinikova G."/>
            <person name="Ivanova N."/>
            <person name="Mavromatis K."/>
            <person name="Pati A."/>
            <person name="Chen A."/>
            <person name="Palaniappan K."/>
            <person name="Land M."/>
            <person name="Hauser L."/>
            <person name="Jeffries C.D."/>
            <person name="Detter J.C."/>
            <person name="Han C."/>
            <person name="Tapia R."/>
            <person name="Ngatchou-Djao O.D."/>
            <person name="Rohde M."/>
            <person name="Goker M."/>
            <person name="Spring S."/>
            <person name="Sikorski J."/>
            <person name="Woyke T."/>
            <person name="Bristow J."/>
            <person name="Eisen J.A."/>
            <person name="Markowitz V."/>
            <person name="Hugenholtz P."/>
            <person name="Klenk H.P."/>
            <person name="Kyrpides N.C."/>
        </authorList>
    </citation>
    <scope>NUCLEOTIDE SEQUENCE [LARGE SCALE GENOMIC DNA]</scope>
    <source>
        <strain evidence="3">ATCC 23168 / DSM 4126 / NBRC 15989 / NCIMB 1408 / VKM B-1430 / H-43</strain>
    </source>
</reference>
<accession>E4TV00</accession>
<evidence type="ECO:0000313" key="3">
    <source>
        <dbReference type="Proteomes" id="UP000008720"/>
    </source>
</evidence>
<dbReference type="Gene3D" id="3.90.1150.200">
    <property type="match status" value="1"/>
</dbReference>
<keyword evidence="3" id="KW-1185">Reference proteome</keyword>
<evidence type="ECO:0000259" key="1">
    <source>
        <dbReference type="Pfam" id="PF08818"/>
    </source>
</evidence>
<dbReference type="OrthoDB" id="9800461at2"/>
<dbReference type="Pfam" id="PF08818">
    <property type="entry name" value="DUF1801"/>
    <property type="match status" value="1"/>
</dbReference>
<name>E4TV00_MARTH</name>
<dbReference type="PIRSF" id="PIRSF021308">
    <property type="entry name" value="UCP021308"/>
    <property type="match status" value="1"/>
</dbReference>
<dbReference type="Pfam" id="PF13376">
    <property type="entry name" value="OmdA"/>
    <property type="match status" value="1"/>
</dbReference>
<sequence length="187" mass="22134">MNKNEKWQQELKFLRAIINKTELEKTQKWGGEVYTLNNGNILMIGAFKNYVSIWFFNGVFLKDTYDVLGNAQDGKTKAMRHWQFVSVEEMEENKIMEYIQEAIENEKKGLKWKPEKSDEIEIPEIFQEALNSNKEFKNAFNELTPFKQKEYIEHIDSAKREATKISRLEKIKPMILDGVGLNDKYRK</sequence>
<dbReference type="InterPro" id="IPR014922">
    <property type="entry name" value="YdhG-like"/>
</dbReference>
<dbReference type="InterPro" id="IPR016786">
    <property type="entry name" value="YdeI_bac"/>
</dbReference>
<dbReference type="AlphaFoldDB" id="E4TV00"/>
<dbReference type="HOGENOM" id="CLU_116201_0_0_10"/>
<organism evidence="2 3">
    <name type="scientific">Marivirga tractuosa (strain ATCC 23168 / DSM 4126 / NBRC 15989 / NCIMB 1408 / VKM B-1430 / H-43)</name>
    <name type="common">Microscilla tractuosa</name>
    <name type="synonym">Flexibacter tractuosus</name>
    <dbReference type="NCBI Taxonomy" id="643867"/>
    <lineage>
        <taxon>Bacteria</taxon>
        <taxon>Pseudomonadati</taxon>
        <taxon>Bacteroidota</taxon>
        <taxon>Cytophagia</taxon>
        <taxon>Cytophagales</taxon>
        <taxon>Marivirgaceae</taxon>
        <taxon>Marivirga</taxon>
    </lineage>
</organism>
<dbReference type="STRING" id="643867.Ftrac_1110"/>
<dbReference type="EMBL" id="CP002349">
    <property type="protein sequence ID" value="ADR21105.1"/>
    <property type="molecule type" value="Genomic_DNA"/>
</dbReference>
<evidence type="ECO:0000313" key="2">
    <source>
        <dbReference type="EMBL" id="ADR21105.1"/>
    </source>
</evidence>
<proteinExistence type="predicted"/>